<accession>A0A397T2P1</accession>
<dbReference type="AlphaFoldDB" id="A0A397T2P1"/>
<dbReference type="Proteomes" id="UP000265703">
    <property type="component" value="Unassembled WGS sequence"/>
</dbReference>
<proteinExistence type="predicted"/>
<evidence type="ECO:0000313" key="3">
    <source>
        <dbReference type="Proteomes" id="UP000265703"/>
    </source>
</evidence>
<protein>
    <submittedName>
        <fullName evidence="2">Uncharacterized protein</fullName>
    </submittedName>
</protein>
<gene>
    <name evidence="2" type="ORF">C1645_821829</name>
</gene>
<evidence type="ECO:0000313" key="2">
    <source>
        <dbReference type="EMBL" id="RIA91599.1"/>
    </source>
</evidence>
<evidence type="ECO:0000256" key="1">
    <source>
        <dbReference type="SAM" id="Coils"/>
    </source>
</evidence>
<comment type="caution">
    <text evidence="2">The sequence shown here is derived from an EMBL/GenBank/DDBJ whole genome shotgun (WGS) entry which is preliminary data.</text>
</comment>
<keyword evidence="1" id="KW-0175">Coiled coil</keyword>
<dbReference type="EMBL" id="QKYT01000148">
    <property type="protein sequence ID" value="RIA91599.1"/>
    <property type="molecule type" value="Genomic_DNA"/>
</dbReference>
<sequence length="135" mass="15957">MDDTTINNHFKNLKDLKSNNSSFGNKLKMRYQKQEQLFKNMNKNLDQFMLNFEALNDNSKHIHKMMLKNILKEVDITIEEFESLMRLKNKSNHQFHKGSQTKDDANIQLETFPENIKVLLKKVLKALEIWGNSDS</sequence>
<reference evidence="2 3" key="1">
    <citation type="submission" date="2018-06" db="EMBL/GenBank/DDBJ databases">
        <title>Comparative genomics reveals the genomic features of Rhizophagus irregularis, R. cerebriforme, R. diaphanum and Gigaspora rosea, and their symbiotic lifestyle signature.</title>
        <authorList>
            <person name="Morin E."/>
            <person name="San Clemente H."/>
            <person name="Chen E.C.H."/>
            <person name="De La Providencia I."/>
            <person name="Hainaut M."/>
            <person name="Kuo A."/>
            <person name="Kohler A."/>
            <person name="Murat C."/>
            <person name="Tang N."/>
            <person name="Roy S."/>
            <person name="Loubradou J."/>
            <person name="Henrissat B."/>
            <person name="Grigoriev I.V."/>
            <person name="Corradi N."/>
            <person name="Roux C."/>
            <person name="Martin F.M."/>
        </authorList>
    </citation>
    <scope>NUCLEOTIDE SEQUENCE [LARGE SCALE GENOMIC DNA]</scope>
    <source>
        <strain evidence="2 3">DAOM 227022</strain>
    </source>
</reference>
<name>A0A397T2P1_9GLOM</name>
<keyword evidence="3" id="KW-1185">Reference proteome</keyword>
<organism evidence="2 3">
    <name type="scientific">Glomus cerebriforme</name>
    <dbReference type="NCBI Taxonomy" id="658196"/>
    <lineage>
        <taxon>Eukaryota</taxon>
        <taxon>Fungi</taxon>
        <taxon>Fungi incertae sedis</taxon>
        <taxon>Mucoromycota</taxon>
        <taxon>Glomeromycotina</taxon>
        <taxon>Glomeromycetes</taxon>
        <taxon>Glomerales</taxon>
        <taxon>Glomeraceae</taxon>
        <taxon>Glomus</taxon>
    </lineage>
</organism>
<feature type="coiled-coil region" evidence="1">
    <location>
        <begin position="31"/>
        <end position="58"/>
    </location>
</feature>